<name>A0A0D1EGZ4_9RHOB</name>
<keyword evidence="4" id="KW-0456">Lyase</keyword>
<evidence type="ECO:0000313" key="6">
    <source>
        <dbReference type="EMBL" id="KIT15120.1"/>
    </source>
</evidence>
<dbReference type="Proteomes" id="UP000032232">
    <property type="component" value="Unassembled WGS sequence"/>
</dbReference>
<comment type="caution">
    <text evidence="6">The sequence shown here is derived from an EMBL/GenBank/DDBJ whole genome shotgun (WGS) entry which is preliminary data.</text>
</comment>
<accession>A0A0D1EGZ4</accession>
<evidence type="ECO:0000259" key="5">
    <source>
        <dbReference type="PROSITE" id="PS51891"/>
    </source>
</evidence>
<dbReference type="PANTHER" id="PTHR33337:SF40">
    <property type="entry name" value="CENP-V_GFA DOMAIN-CONTAINING PROTEIN-RELATED"/>
    <property type="match status" value="1"/>
</dbReference>
<evidence type="ECO:0000256" key="2">
    <source>
        <dbReference type="ARBA" id="ARBA00022723"/>
    </source>
</evidence>
<dbReference type="Pfam" id="PF04828">
    <property type="entry name" value="GFA"/>
    <property type="match status" value="1"/>
</dbReference>
<dbReference type="PANTHER" id="PTHR33337">
    <property type="entry name" value="GFA DOMAIN-CONTAINING PROTEIN"/>
    <property type="match status" value="1"/>
</dbReference>
<keyword evidence="7" id="KW-1185">Reference proteome</keyword>
<protein>
    <submittedName>
        <fullName evidence="6">Glutathione-dependent formaldehyde-activating enzyme</fullName>
    </submittedName>
</protein>
<dbReference type="RefSeq" id="WP_236687883.1">
    <property type="nucleotide sequence ID" value="NZ_FZPF01000001.1"/>
</dbReference>
<dbReference type="AlphaFoldDB" id="A0A0D1EGZ4"/>
<proteinExistence type="inferred from homology"/>
<organism evidence="6 7">
    <name type="scientific">Jannaschia aquimarina</name>
    <dbReference type="NCBI Taxonomy" id="935700"/>
    <lineage>
        <taxon>Bacteria</taxon>
        <taxon>Pseudomonadati</taxon>
        <taxon>Pseudomonadota</taxon>
        <taxon>Alphaproteobacteria</taxon>
        <taxon>Rhodobacterales</taxon>
        <taxon>Roseobacteraceae</taxon>
        <taxon>Jannaschia</taxon>
    </lineage>
</organism>
<dbReference type="Gene3D" id="3.90.1590.10">
    <property type="entry name" value="glutathione-dependent formaldehyde- activating enzyme (gfa)"/>
    <property type="match status" value="1"/>
</dbReference>
<evidence type="ECO:0000256" key="1">
    <source>
        <dbReference type="ARBA" id="ARBA00005495"/>
    </source>
</evidence>
<dbReference type="GO" id="GO:0016846">
    <property type="term" value="F:carbon-sulfur lyase activity"/>
    <property type="evidence" value="ECO:0007669"/>
    <property type="project" value="InterPro"/>
</dbReference>
<sequence>MSIDLTPYRREGRLDGRCLCGSVTMTIDGAYVAAVGACHCAMCRRWAGTVFAGFNARPEGVTISGEVAVYPSSDFAERAFCPRCGSHLWFRDTRDGADYEFAPGAFAEAKAFPLISEIYIDRVPAYARLAGDHATATRADYEARSPFVEGDDP</sequence>
<dbReference type="PROSITE" id="PS51891">
    <property type="entry name" value="CENP_V_GFA"/>
    <property type="match status" value="1"/>
</dbReference>
<dbReference type="EMBL" id="JYFE01000060">
    <property type="protein sequence ID" value="KIT15120.1"/>
    <property type="molecule type" value="Genomic_DNA"/>
</dbReference>
<evidence type="ECO:0000256" key="3">
    <source>
        <dbReference type="ARBA" id="ARBA00022833"/>
    </source>
</evidence>
<keyword evidence="2" id="KW-0479">Metal-binding</keyword>
<dbReference type="InterPro" id="IPR011057">
    <property type="entry name" value="Mss4-like_sf"/>
</dbReference>
<dbReference type="GO" id="GO:0046872">
    <property type="term" value="F:metal ion binding"/>
    <property type="evidence" value="ECO:0007669"/>
    <property type="project" value="UniProtKB-KW"/>
</dbReference>
<evidence type="ECO:0000256" key="4">
    <source>
        <dbReference type="ARBA" id="ARBA00023239"/>
    </source>
</evidence>
<dbReference type="SUPFAM" id="SSF51316">
    <property type="entry name" value="Mss4-like"/>
    <property type="match status" value="1"/>
</dbReference>
<reference evidence="6 7" key="1">
    <citation type="submission" date="2015-02" db="EMBL/GenBank/DDBJ databases">
        <title>Genome Sequence of Jannaschia aquimarina DSM28248, a member of the Roseobacter clade.</title>
        <authorList>
            <person name="Voget S."/>
            <person name="Daniel R."/>
        </authorList>
    </citation>
    <scope>NUCLEOTIDE SEQUENCE [LARGE SCALE GENOMIC DNA]</scope>
    <source>
        <strain evidence="6 7">GSW-M26</strain>
    </source>
</reference>
<evidence type="ECO:0000313" key="7">
    <source>
        <dbReference type="Proteomes" id="UP000032232"/>
    </source>
</evidence>
<feature type="domain" description="CENP-V/GFA" evidence="5">
    <location>
        <begin position="14"/>
        <end position="142"/>
    </location>
</feature>
<dbReference type="PATRIC" id="fig|935700.4.peg.3557"/>
<keyword evidence="3" id="KW-0862">Zinc</keyword>
<dbReference type="STRING" id="935700.jaqu_34480"/>
<comment type="similarity">
    <text evidence="1">Belongs to the Gfa family.</text>
</comment>
<dbReference type="InterPro" id="IPR006913">
    <property type="entry name" value="CENP-V/GFA"/>
</dbReference>
<gene>
    <name evidence="6" type="ORF">jaqu_34480</name>
</gene>